<organism evidence="2 3">
    <name type="scientific">Sphaeroforma arctica JP610</name>
    <dbReference type="NCBI Taxonomy" id="667725"/>
    <lineage>
        <taxon>Eukaryota</taxon>
        <taxon>Ichthyosporea</taxon>
        <taxon>Ichthyophonida</taxon>
        <taxon>Sphaeroforma</taxon>
    </lineage>
</organism>
<proteinExistence type="predicted"/>
<sequence>MVIDMDLAGNSDLTQPPPEIVIQGTRAVLEYLSERDDDATGEAVTTAMNDLSVSPSANRNPENSSEGGAHQSDHLKQMKIFIKEASGLDISVRKIGNSNAWRVLMRLCV</sequence>
<evidence type="ECO:0000313" key="3">
    <source>
        <dbReference type="Proteomes" id="UP000054560"/>
    </source>
</evidence>
<dbReference type="GeneID" id="25913160"/>
<feature type="compositionally biased region" description="Polar residues" evidence="1">
    <location>
        <begin position="46"/>
        <end position="66"/>
    </location>
</feature>
<dbReference type="RefSeq" id="XP_014148706.1">
    <property type="nucleotide sequence ID" value="XM_014293231.1"/>
</dbReference>
<evidence type="ECO:0000313" key="2">
    <source>
        <dbReference type="EMBL" id="KNC74804.1"/>
    </source>
</evidence>
<dbReference type="EMBL" id="KQ244074">
    <property type="protein sequence ID" value="KNC74804.1"/>
    <property type="molecule type" value="Genomic_DNA"/>
</dbReference>
<evidence type="ECO:0000256" key="1">
    <source>
        <dbReference type="SAM" id="MobiDB-lite"/>
    </source>
</evidence>
<protein>
    <submittedName>
        <fullName evidence="2">Uncharacterized protein</fullName>
    </submittedName>
</protein>
<reference evidence="2 3" key="1">
    <citation type="submission" date="2011-02" db="EMBL/GenBank/DDBJ databases">
        <title>The Genome Sequence of Sphaeroforma arctica JP610.</title>
        <authorList>
            <consortium name="The Broad Institute Genome Sequencing Platform"/>
            <person name="Russ C."/>
            <person name="Cuomo C."/>
            <person name="Young S.K."/>
            <person name="Zeng Q."/>
            <person name="Gargeya S."/>
            <person name="Alvarado L."/>
            <person name="Berlin A."/>
            <person name="Chapman S.B."/>
            <person name="Chen Z."/>
            <person name="Freedman E."/>
            <person name="Gellesch M."/>
            <person name="Goldberg J."/>
            <person name="Griggs A."/>
            <person name="Gujja S."/>
            <person name="Heilman E."/>
            <person name="Heiman D."/>
            <person name="Howarth C."/>
            <person name="Mehta T."/>
            <person name="Neiman D."/>
            <person name="Pearson M."/>
            <person name="Roberts A."/>
            <person name="Saif S."/>
            <person name="Shea T."/>
            <person name="Shenoy N."/>
            <person name="Sisk P."/>
            <person name="Stolte C."/>
            <person name="Sykes S."/>
            <person name="White J."/>
            <person name="Yandava C."/>
            <person name="Burger G."/>
            <person name="Gray M.W."/>
            <person name="Holland P.W.H."/>
            <person name="King N."/>
            <person name="Lang F.B.F."/>
            <person name="Roger A.J."/>
            <person name="Ruiz-Trillo I."/>
            <person name="Haas B."/>
            <person name="Nusbaum C."/>
            <person name="Birren B."/>
        </authorList>
    </citation>
    <scope>NUCLEOTIDE SEQUENCE [LARGE SCALE GENOMIC DNA]</scope>
    <source>
        <strain evidence="2 3">JP610</strain>
    </source>
</reference>
<dbReference type="AlphaFoldDB" id="A0A0L0FDF7"/>
<name>A0A0L0FDF7_9EUKA</name>
<gene>
    <name evidence="2" type="ORF">SARC_12656</name>
</gene>
<accession>A0A0L0FDF7</accession>
<keyword evidence="3" id="KW-1185">Reference proteome</keyword>
<feature type="region of interest" description="Disordered" evidence="1">
    <location>
        <begin position="37"/>
        <end position="74"/>
    </location>
</feature>
<dbReference type="Proteomes" id="UP000054560">
    <property type="component" value="Unassembled WGS sequence"/>
</dbReference>